<dbReference type="PANTHER" id="PTHR43248:SF29">
    <property type="entry name" value="TRIPEPTIDYL AMINOPEPTIDASE"/>
    <property type="match status" value="1"/>
</dbReference>
<dbReference type="Proteomes" id="UP001597338">
    <property type="component" value="Unassembled WGS sequence"/>
</dbReference>
<protein>
    <submittedName>
        <fullName evidence="5">Alpha/beta hydrolase</fullName>
    </submittedName>
</protein>
<dbReference type="EMBL" id="JBHUHF010000001">
    <property type="protein sequence ID" value="MFD2025990.1"/>
    <property type="molecule type" value="Genomic_DNA"/>
</dbReference>
<dbReference type="Gene3D" id="3.40.50.1820">
    <property type="entry name" value="alpha/beta hydrolase"/>
    <property type="match status" value="1"/>
</dbReference>
<evidence type="ECO:0000256" key="1">
    <source>
        <dbReference type="ARBA" id="ARBA00010088"/>
    </source>
</evidence>
<evidence type="ECO:0000313" key="5">
    <source>
        <dbReference type="EMBL" id="MFD2025990.1"/>
    </source>
</evidence>
<keyword evidence="3 5" id="KW-0378">Hydrolase</keyword>
<dbReference type="RefSeq" id="WP_377197858.1">
    <property type="nucleotide sequence ID" value="NZ_JBHUHF010000001.1"/>
</dbReference>
<organism evidence="5 6">
    <name type="scientific">Promicromonospora aerolata</name>
    <dbReference type="NCBI Taxonomy" id="195749"/>
    <lineage>
        <taxon>Bacteria</taxon>
        <taxon>Bacillati</taxon>
        <taxon>Actinomycetota</taxon>
        <taxon>Actinomycetes</taxon>
        <taxon>Micrococcales</taxon>
        <taxon>Promicromonosporaceae</taxon>
        <taxon>Promicromonospora</taxon>
    </lineage>
</organism>
<dbReference type="SUPFAM" id="SSF53474">
    <property type="entry name" value="alpha/beta-Hydrolases"/>
    <property type="match status" value="1"/>
</dbReference>
<sequence length="541" mass="57700">MQLIHFRVPPPLPTRAPRYGVPHSEYRPVRPRRARGRAVALLAALGLAGTLAMPATADVRPGGAEPPAPVEWGSCPADVAAEASPYVLSCASVPVPLDYADPDGEQIEIMISRMASDDPAERRGVLLLNPGGPGGSGLAQSALLASQGLPDSVLDAYDLIGMDTRGVGHSTRVDCGFTAGGDYFSNVPPYAVDDAAVGERAKIVEAAAEQCARNDENGLLRHVSTANLARDLNTIRAALGEQKASFLGYSYGSALGAAYVSMFPGTTDRVVLDSNLGDTHLDQEGLRRFAHGVEQTFPDFARWAAERHTAYGLGRTPAQVRAGYFKTAEQLDSNPVQGVDGALFRQLVFGGLYSERTYGRTAQIWQSLRDGDPADARSLLDTNLFDGAAPRAAADDEAAPLSNALSVFLATTCNDVEWPESVDTYREAVAEDRERFPMFGAASANILPCAYWTEPIEPPVRIDGEGPENVLILQNRRDPVTPLAGGELLHQKFGDRSRLVTVDGSGHGVYALGDNACALNIATTYLVEGDLPRRDVSCRAS</sequence>
<evidence type="ECO:0000256" key="2">
    <source>
        <dbReference type="ARBA" id="ARBA00022729"/>
    </source>
</evidence>
<accession>A0ABW4V9J9</accession>
<keyword evidence="2" id="KW-0732">Signal</keyword>
<proteinExistence type="inferred from homology"/>
<dbReference type="InterPro" id="IPR013595">
    <property type="entry name" value="Pept_S33_TAP-like_C"/>
</dbReference>
<dbReference type="Pfam" id="PF08386">
    <property type="entry name" value="Abhydrolase_4"/>
    <property type="match status" value="1"/>
</dbReference>
<name>A0ABW4V9J9_9MICO</name>
<dbReference type="GO" id="GO:0016787">
    <property type="term" value="F:hydrolase activity"/>
    <property type="evidence" value="ECO:0007669"/>
    <property type="project" value="UniProtKB-KW"/>
</dbReference>
<comment type="caution">
    <text evidence="5">The sequence shown here is derived from an EMBL/GenBank/DDBJ whole genome shotgun (WGS) entry which is preliminary data.</text>
</comment>
<evidence type="ECO:0000256" key="3">
    <source>
        <dbReference type="ARBA" id="ARBA00022801"/>
    </source>
</evidence>
<dbReference type="PANTHER" id="PTHR43248">
    <property type="entry name" value="2-SUCCINYL-6-HYDROXY-2,4-CYCLOHEXADIENE-1-CARBOXYLATE SYNTHASE"/>
    <property type="match status" value="1"/>
</dbReference>
<evidence type="ECO:0000259" key="4">
    <source>
        <dbReference type="Pfam" id="PF08386"/>
    </source>
</evidence>
<comment type="similarity">
    <text evidence="1">Belongs to the peptidase S33 family.</text>
</comment>
<gene>
    <name evidence="5" type="ORF">ACFSL2_10770</name>
</gene>
<reference evidence="6" key="1">
    <citation type="journal article" date="2019" name="Int. J. Syst. Evol. Microbiol.">
        <title>The Global Catalogue of Microorganisms (GCM) 10K type strain sequencing project: providing services to taxonomists for standard genome sequencing and annotation.</title>
        <authorList>
            <consortium name="The Broad Institute Genomics Platform"/>
            <consortium name="The Broad Institute Genome Sequencing Center for Infectious Disease"/>
            <person name="Wu L."/>
            <person name="Ma J."/>
        </authorList>
    </citation>
    <scope>NUCLEOTIDE SEQUENCE [LARGE SCALE GENOMIC DNA]</scope>
    <source>
        <strain evidence="6">CCM 7043</strain>
    </source>
</reference>
<dbReference type="InterPro" id="IPR029058">
    <property type="entry name" value="AB_hydrolase_fold"/>
</dbReference>
<dbReference type="InterPro" id="IPR051601">
    <property type="entry name" value="Serine_prot/Carboxylest_S33"/>
</dbReference>
<evidence type="ECO:0000313" key="6">
    <source>
        <dbReference type="Proteomes" id="UP001597338"/>
    </source>
</evidence>
<keyword evidence="6" id="KW-1185">Reference proteome</keyword>
<feature type="domain" description="Peptidase S33 tripeptidyl aminopeptidase-like C-terminal" evidence="4">
    <location>
        <begin position="438"/>
        <end position="538"/>
    </location>
</feature>